<reference evidence="3" key="1">
    <citation type="journal article" date="2021" name="Genome Biol. Evol.">
        <title>The assembled and annotated genome of the fairy-ring fungus Marasmius oreades.</title>
        <authorList>
            <person name="Hiltunen M."/>
            <person name="Ament-Velasquez S.L."/>
            <person name="Johannesson H."/>
        </authorList>
    </citation>
    <scope>NUCLEOTIDE SEQUENCE</scope>
    <source>
        <strain evidence="3">03SP1</strain>
    </source>
</reference>
<feature type="domain" description="DUF6534" evidence="2">
    <location>
        <begin position="168"/>
        <end position="255"/>
    </location>
</feature>
<evidence type="ECO:0000259" key="2">
    <source>
        <dbReference type="Pfam" id="PF20152"/>
    </source>
</evidence>
<keyword evidence="1" id="KW-0472">Membrane</keyword>
<dbReference type="Pfam" id="PF20152">
    <property type="entry name" value="DUF6534"/>
    <property type="match status" value="1"/>
</dbReference>
<dbReference type="KEGG" id="more:E1B28_009782"/>
<feature type="transmembrane region" description="Helical" evidence="1">
    <location>
        <begin position="49"/>
        <end position="73"/>
    </location>
</feature>
<feature type="transmembrane region" description="Helical" evidence="1">
    <location>
        <begin position="161"/>
        <end position="183"/>
    </location>
</feature>
<keyword evidence="1" id="KW-1133">Transmembrane helix</keyword>
<comment type="caution">
    <text evidence="3">The sequence shown here is derived from an EMBL/GenBank/DDBJ whole genome shotgun (WGS) entry which is preliminary data.</text>
</comment>
<feature type="transmembrane region" description="Helical" evidence="1">
    <location>
        <begin position="93"/>
        <end position="113"/>
    </location>
</feature>
<dbReference type="PANTHER" id="PTHR40465:SF1">
    <property type="entry name" value="DUF6534 DOMAIN-CONTAINING PROTEIN"/>
    <property type="match status" value="1"/>
</dbReference>
<gene>
    <name evidence="3" type="ORF">E1B28_009782</name>
</gene>
<evidence type="ECO:0000313" key="3">
    <source>
        <dbReference type="EMBL" id="KAG7090684.1"/>
    </source>
</evidence>
<feature type="transmembrane region" description="Helical" evidence="1">
    <location>
        <begin position="120"/>
        <end position="149"/>
    </location>
</feature>
<feature type="transmembrane region" description="Helical" evidence="1">
    <location>
        <begin position="15"/>
        <end position="37"/>
    </location>
</feature>
<keyword evidence="1" id="KW-0812">Transmembrane</keyword>
<dbReference type="AlphaFoldDB" id="A0A9P7RVS0"/>
<dbReference type="Proteomes" id="UP001049176">
    <property type="component" value="Chromosome 6"/>
</dbReference>
<dbReference type="EMBL" id="CM032186">
    <property type="protein sequence ID" value="KAG7090684.1"/>
    <property type="molecule type" value="Genomic_DNA"/>
</dbReference>
<dbReference type="RefSeq" id="XP_043007154.1">
    <property type="nucleotide sequence ID" value="XM_043154697.1"/>
</dbReference>
<evidence type="ECO:0000313" key="4">
    <source>
        <dbReference type="Proteomes" id="UP001049176"/>
    </source>
</evidence>
<evidence type="ECO:0000256" key="1">
    <source>
        <dbReference type="SAM" id="Phobius"/>
    </source>
</evidence>
<dbReference type="OrthoDB" id="3262409at2759"/>
<dbReference type="PANTHER" id="PTHR40465">
    <property type="entry name" value="CHROMOSOME 1, WHOLE GENOME SHOTGUN SEQUENCE"/>
    <property type="match status" value="1"/>
</dbReference>
<name>A0A9P7RVS0_9AGAR</name>
<dbReference type="InterPro" id="IPR045339">
    <property type="entry name" value="DUF6534"/>
</dbReference>
<dbReference type="GeneID" id="66078858"/>
<keyword evidence="4" id="KW-1185">Reference proteome</keyword>
<organism evidence="3 4">
    <name type="scientific">Marasmius oreades</name>
    <name type="common">fairy-ring Marasmius</name>
    <dbReference type="NCBI Taxonomy" id="181124"/>
    <lineage>
        <taxon>Eukaryota</taxon>
        <taxon>Fungi</taxon>
        <taxon>Dikarya</taxon>
        <taxon>Basidiomycota</taxon>
        <taxon>Agaricomycotina</taxon>
        <taxon>Agaricomycetes</taxon>
        <taxon>Agaricomycetidae</taxon>
        <taxon>Agaricales</taxon>
        <taxon>Marasmiineae</taxon>
        <taxon>Marasmiaceae</taxon>
        <taxon>Marasmius</taxon>
    </lineage>
</organism>
<proteinExistence type="predicted"/>
<sequence length="321" mass="35049">MAHGGEPYLLLTGPLFIGTILNWTLLGTLFIQSYVYYHSNYKDSRWIKGLVLFTLILDIVQTVFVTHSVWGILILGWGNPASFANPPWTSYTFPVMSGVVAALIQTFFAWRVWVLGRNMIAYATAILIVLIGMTQMLAGLVAGIQTAFIPIADVGKLSPQFTVWLAGSLAADVIIVIAMLAMLHKNRSTIGATNRLIDRLTVRVVHTGAVTAIAAAVELILFLIMPETFVHDVPALFLGKLYTNVLLANLNTRRSGDTTYNSHKHISVVHSDSPSDLPMVKFRTGASSGPESTVRASESYNHLNTSGVQVKVVDDVLSDHV</sequence>
<accession>A0A9P7RVS0</accession>
<protein>
    <recommendedName>
        <fullName evidence="2">DUF6534 domain-containing protein</fullName>
    </recommendedName>
</protein>
<feature type="transmembrane region" description="Helical" evidence="1">
    <location>
        <begin position="204"/>
        <end position="225"/>
    </location>
</feature>